<dbReference type="Proteomes" id="UP000054018">
    <property type="component" value="Unassembled WGS sequence"/>
</dbReference>
<reference evidence="1 2" key="1">
    <citation type="submission" date="2014-04" db="EMBL/GenBank/DDBJ databases">
        <authorList>
            <consortium name="DOE Joint Genome Institute"/>
            <person name="Kuo A."/>
            <person name="Kohler A."/>
            <person name="Costa M.D."/>
            <person name="Nagy L.G."/>
            <person name="Floudas D."/>
            <person name="Copeland A."/>
            <person name="Barry K.W."/>
            <person name="Cichocki N."/>
            <person name="Veneault-Fourrey C."/>
            <person name="LaButti K."/>
            <person name="Lindquist E.A."/>
            <person name="Lipzen A."/>
            <person name="Lundell T."/>
            <person name="Morin E."/>
            <person name="Murat C."/>
            <person name="Sun H."/>
            <person name="Tunlid A."/>
            <person name="Henrissat B."/>
            <person name="Grigoriev I.V."/>
            <person name="Hibbett D.S."/>
            <person name="Martin F."/>
            <person name="Nordberg H.P."/>
            <person name="Cantor M.N."/>
            <person name="Hua S.X."/>
        </authorList>
    </citation>
    <scope>NUCLEOTIDE SEQUENCE [LARGE SCALE GENOMIC DNA]</scope>
    <source>
        <strain evidence="1 2">441</strain>
    </source>
</reference>
<gene>
    <name evidence="1" type="ORF">PISMIDRAFT_679092</name>
</gene>
<protein>
    <submittedName>
        <fullName evidence="1">Uncharacterized protein</fullName>
    </submittedName>
</protein>
<name>A0A0C9YFJ5_9AGAM</name>
<dbReference type="EMBL" id="KN833724">
    <property type="protein sequence ID" value="KIK23645.1"/>
    <property type="molecule type" value="Genomic_DNA"/>
</dbReference>
<evidence type="ECO:0000313" key="1">
    <source>
        <dbReference type="EMBL" id="KIK23645.1"/>
    </source>
</evidence>
<proteinExistence type="predicted"/>
<evidence type="ECO:0000313" key="2">
    <source>
        <dbReference type="Proteomes" id="UP000054018"/>
    </source>
</evidence>
<organism evidence="1 2">
    <name type="scientific">Pisolithus microcarpus 441</name>
    <dbReference type="NCBI Taxonomy" id="765257"/>
    <lineage>
        <taxon>Eukaryota</taxon>
        <taxon>Fungi</taxon>
        <taxon>Dikarya</taxon>
        <taxon>Basidiomycota</taxon>
        <taxon>Agaricomycotina</taxon>
        <taxon>Agaricomycetes</taxon>
        <taxon>Agaricomycetidae</taxon>
        <taxon>Boletales</taxon>
        <taxon>Sclerodermatineae</taxon>
        <taxon>Pisolithaceae</taxon>
        <taxon>Pisolithus</taxon>
    </lineage>
</organism>
<dbReference type="AlphaFoldDB" id="A0A0C9YFJ5"/>
<feature type="non-terminal residue" evidence="1">
    <location>
        <position position="83"/>
    </location>
</feature>
<reference evidence="2" key="2">
    <citation type="submission" date="2015-01" db="EMBL/GenBank/DDBJ databases">
        <title>Evolutionary Origins and Diversification of the Mycorrhizal Mutualists.</title>
        <authorList>
            <consortium name="DOE Joint Genome Institute"/>
            <consortium name="Mycorrhizal Genomics Consortium"/>
            <person name="Kohler A."/>
            <person name="Kuo A."/>
            <person name="Nagy L.G."/>
            <person name="Floudas D."/>
            <person name="Copeland A."/>
            <person name="Barry K.W."/>
            <person name="Cichocki N."/>
            <person name="Veneault-Fourrey C."/>
            <person name="LaButti K."/>
            <person name="Lindquist E.A."/>
            <person name="Lipzen A."/>
            <person name="Lundell T."/>
            <person name="Morin E."/>
            <person name="Murat C."/>
            <person name="Riley R."/>
            <person name="Ohm R."/>
            <person name="Sun H."/>
            <person name="Tunlid A."/>
            <person name="Henrissat B."/>
            <person name="Grigoriev I.V."/>
            <person name="Hibbett D.S."/>
            <person name="Martin F."/>
        </authorList>
    </citation>
    <scope>NUCLEOTIDE SEQUENCE [LARGE SCALE GENOMIC DNA]</scope>
    <source>
        <strain evidence="2">441</strain>
    </source>
</reference>
<dbReference type="HOGENOM" id="CLU_2549260_0_0_1"/>
<sequence>MTRIRCHDPSQSPGEGVASALTSSTPLLFWLRGQFGLRFDHGTAVSRLHKVESVPSSGPGLTASADACARRNRRRFTTENHIC</sequence>
<accession>A0A0C9YFJ5</accession>
<keyword evidence="2" id="KW-1185">Reference proteome</keyword>